<keyword evidence="6" id="KW-0677">Repeat</keyword>
<dbReference type="PANTHER" id="PTHR43790">
    <property type="entry name" value="CARBOHYDRATE TRANSPORT ATP-BINDING PROTEIN MG119-RELATED"/>
    <property type="match status" value="1"/>
</dbReference>
<gene>
    <name evidence="13" type="ORF">DCM83_29085</name>
</gene>
<proteinExistence type="inferred from homology"/>
<evidence type="ECO:0000256" key="10">
    <source>
        <dbReference type="ARBA" id="ARBA00023136"/>
    </source>
</evidence>
<dbReference type="InterPro" id="IPR017871">
    <property type="entry name" value="ABC_transporter-like_CS"/>
</dbReference>
<sequence>MSEPFLELIDISKSYPGVVALDRVGLQVSPGEVVALIGENGAGKSTLMRVLGGVVEPSGGVIRVDGAARSSLTVTDAIKAGIAFVHQELNLFDNLDVAANVFIGREPVRGGPLRLIDRKRMHADVAPLLDRLGCDFAADAPLAELSLAQRQLVEIMKALSLDARLVIMDEPTSSLTLTETDRLMRIVAGLKAHGVSVIFITHRLNEVMQCADRAVVLRDGRVVGTLTRAELSPAAMIRLMIGRDLKSLYVPPAAPPGDSVLQIVDAVTDTYPERAVSLSVRRGEILGLAGLVGSGRTELARAVFGIDRLRDGAIRLDGEPIRIANPRAAIEQGIYLVPEDRKGSGLLLDVSISENISLPDLASYSRFWLVDTAREHENAMRQRERLNIRAPDVETVVGSLSGGNQQKVVLAKWLSMRPKVLIFDEPTRGVDVGAKQEIYDMLRRLTDAGVAILMISSDMEEVIGISDRIAVMHEGAISGFLDRSQFSEHNVLQLAVGHAIGPEGP</sequence>
<dbReference type="CDD" id="cd03215">
    <property type="entry name" value="ABC_Carb_Monos_II"/>
    <property type="match status" value="1"/>
</dbReference>
<evidence type="ECO:0000256" key="8">
    <source>
        <dbReference type="ARBA" id="ARBA00022840"/>
    </source>
</evidence>
<dbReference type="GO" id="GO:0005886">
    <property type="term" value="C:plasma membrane"/>
    <property type="evidence" value="ECO:0007669"/>
    <property type="project" value="UniProtKB-SubCell"/>
</dbReference>
<dbReference type="RefSeq" id="WP_257175785.1">
    <property type="nucleotide sequence ID" value="NZ_CP028989.1"/>
</dbReference>
<reference evidence="13" key="1">
    <citation type="submission" date="2018-04" db="EMBL/GenBank/DDBJ databases">
        <title>Genomes of Endosymbiotic and Endophytic Bradyrhizobium Publication status.</title>
        <authorList>
            <person name="Guha S."/>
            <person name="Jorrin B."/>
            <person name="Sarkar M."/>
            <person name="Poole P.S."/>
            <person name="DasGupta M."/>
        </authorList>
    </citation>
    <scope>NUCLEOTIDE SEQUENCE</scope>
    <source>
        <strain evidence="13">WBOS16</strain>
    </source>
</reference>
<dbReference type="PANTHER" id="PTHR43790:SF3">
    <property type="entry name" value="D-ALLOSE IMPORT ATP-BINDING PROTEIN ALSA-RELATED"/>
    <property type="match status" value="1"/>
</dbReference>
<keyword evidence="10" id="KW-0472">Membrane</keyword>
<evidence type="ECO:0000256" key="3">
    <source>
        <dbReference type="ARBA" id="ARBA00022448"/>
    </source>
</evidence>
<dbReference type="GO" id="GO:0005524">
    <property type="term" value="F:ATP binding"/>
    <property type="evidence" value="ECO:0007669"/>
    <property type="project" value="UniProtKB-KW"/>
</dbReference>
<dbReference type="InterPro" id="IPR050107">
    <property type="entry name" value="ABC_carbohydrate_import_ATPase"/>
</dbReference>
<evidence type="ECO:0000256" key="7">
    <source>
        <dbReference type="ARBA" id="ARBA00022741"/>
    </source>
</evidence>
<dbReference type="CDD" id="cd03216">
    <property type="entry name" value="ABC_Carb_Monos_I"/>
    <property type="match status" value="1"/>
</dbReference>
<dbReference type="Pfam" id="PF00005">
    <property type="entry name" value="ABC_tran"/>
    <property type="match status" value="2"/>
</dbReference>
<keyword evidence="8 13" id="KW-0067">ATP-binding</keyword>
<keyword evidence="4" id="KW-1003">Cell membrane</keyword>
<dbReference type="GO" id="GO:0016887">
    <property type="term" value="F:ATP hydrolysis activity"/>
    <property type="evidence" value="ECO:0007669"/>
    <property type="project" value="InterPro"/>
</dbReference>
<dbReference type="AlphaFoldDB" id="A0AAE9NFT0"/>
<dbReference type="Gene3D" id="3.40.50.300">
    <property type="entry name" value="P-loop containing nucleotide triphosphate hydrolases"/>
    <property type="match status" value="2"/>
</dbReference>
<evidence type="ECO:0000256" key="2">
    <source>
        <dbReference type="ARBA" id="ARBA00005417"/>
    </source>
</evidence>
<organism evidence="13 14">
    <name type="scientific">Bradyrhizobium betae</name>
    <dbReference type="NCBI Taxonomy" id="244734"/>
    <lineage>
        <taxon>Bacteria</taxon>
        <taxon>Pseudomonadati</taxon>
        <taxon>Pseudomonadota</taxon>
        <taxon>Alphaproteobacteria</taxon>
        <taxon>Hyphomicrobiales</taxon>
        <taxon>Nitrobacteraceae</taxon>
        <taxon>Bradyrhizobium</taxon>
    </lineage>
</organism>
<dbReference type="PROSITE" id="PS50893">
    <property type="entry name" value="ABC_TRANSPORTER_2"/>
    <property type="match status" value="2"/>
</dbReference>
<dbReference type="SMART" id="SM00382">
    <property type="entry name" value="AAA"/>
    <property type="match status" value="2"/>
</dbReference>
<keyword evidence="7" id="KW-0547">Nucleotide-binding</keyword>
<keyword evidence="5" id="KW-0762">Sugar transport</keyword>
<evidence type="ECO:0000259" key="12">
    <source>
        <dbReference type="PROSITE" id="PS50893"/>
    </source>
</evidence>
<evidence type="ECO:0000256" key="6">
    <source>
        <dbReference type="ARBA" id="ARBA00022737"/>
    </source>
</evidence>
<dbReference type="PROSITE" id="PS00211">
    <property type="entry name" value="ABC_TRANSPORTER_1"/>
    <property type="match status" value="1"/>
</dbReference>
<keyword evidence="9" id="KW-1278">Translocase</keyword>
<feature type="domain" description="ABC transporter" evidence="12">
    <location>
        <begin position="6"/>
        <end position="244"/>
    </location>
</feature>
<dbReference type="InterPro" id="IPR003439">
    <property type="entry name" value="ABC_transporter-like_ATP-bd"/>
</dbReference>
<comment type="similarity">
    <text evidence="2">Belongs to the ABC transporter superfamily.</text>
</comment>
<comment type="function">
    <text evidence="11">Involved in beta-(1--&gt;2)glucan export. Transmembrane domains (TMD) form a pore in the inner membrane and the ATP-binding domain (NBD) is responsible for energy generation.</text>
</comment>
<evidence type="ECO:0000313" key="14">
    <source>
        <dbReference type="Proteomes" id="UP001058872"/>
    </source>
</evidence>
<dbReference type="FunFam" id="3.40.50.300:FF:000127">
    <property type="entry name" value="Ribose import ATP-binding protein RbsA"/>
    <property type="match status" value="1"/>
</dbReference>
<evidence type="ECO:0000256" key="11">
    <source>
        <dbReference type="ARBA" id="ARBA00024722"/>
    </source>
</evidence>
<evidence type="ECO:0000256" key="9">
    <source>
        <dbReference type="ARBA" id="ARBA00022967"/>
    </source>
</evidence>
<accession>A0AAE9NFT0</accession>
<keyword evidence="3" id="KW-0813">Transport</keyword>
<dbReference type="Proteomes" id="UP001058872">
    <property type="component" value="Chromosome"/>
</dbReference>
<comment type="subcellular location">
    <subcellularLocation>
        <location evidence="1">Cell membrane</location>
        <topology evidence="1">Peripheral membrane protein</topology>
    </subcellularLocation>
</comment>
<evidence type="ECO:0000256" key="4">
    <source>
        <dbReference type="ARBA" id="ARBA00022475"/>
    </source>
</evidence>
<dbReference type="InterPro" id="IPR003593">
    <property type="entry name" value="AAA+_ATPase"/>
</dbReference>
<evidence type="ECO:0000313" key="13">
    <source>
        <dbReference type="EMBL" id="UUO68867.1"/>
    </source>
</evidence>
<feature type="domain" description="ABC transporter" evidence="12">
    <location>
        <begin position="258"/>
        <end position="499"/>
    </location>
</feature>
<dbReference type="InterPro" id="IPR027417">
    <property type="entry name" value="P-loop_NTPase"/>
</dbReference>
<dbReference type="SUPFAM" id="SSF52540">
    <property type="entry name" value="P-loop containing nucleoside triphosphate hydrolases"/>
    <property type="match status" value="2"/>
</dbReference>
<name>A0AAE9NFT0_9BRAD</name>
<dbReference type="EMBL" id="CP028989">
    <property type="protein sequence ID" value="UUO68867.1"/>
    <property type="molecule type" value="Genomic_DNA"/>
</dbReference>
<evidence type="ECO:0000256" key="1">
    <source>
        <dbReference type="ARBA" id="ARBA00004202"/>
    </source>
</evidence>
<protein>
    <submittedName>
        <fullName evidence="13">D-xylose ABC transporter ATP-binding protein</fullName>
    </submittedName>
</protein>
<evidence type="ECO:0000256" key="5">
    <source>
        <dbReference type="ARBA" id="ARBA00022597"/>
    </source>
</evidence>